<feature type="transmembrane region" description="Helical" evidence="2">
    <location>
        <begin position="71"/>
        <end position="93"/>
    </location>
</feature>
<feature type="transmembrane region" description="Helical" evidence="2">
    <location>
        <begin position="388"/>
        <end position="407"/>
    </location>
</feature>
<reference evidence="3" key="1">
    <citation type="submission" date="2025-05" db="UniProtKB">
        <authorList>
            <consortium name="RefSeq"/>
        </authorList>
    </citation>
    <scope>NUCLEOTIDE SEQUENCE [LARGE SCALE GENOMIC DNA]</scope>
</reference>
<feature type="region of interest" description="Disordered" evidence="1">
    <location>
        <begin position="525"/>
        <end position="562"/>
    </location>
</feature>
<dbReference type="PANTHER" id="PTHR37254:SF1">
    <property type="entry name" value="OS01G0100500 PROTEIN"/>
    <property type="match status" value="1"/>
</dbReference>
<sequence length="638" mass="71955">MACPSNSIRYNTTLCACPPGGLFNVTTNACALFTANTTISVDSGVDYYAISFPETIFSFDSIKKFTQSQAVFLEATAVLLLSWLAFCVFMRLMKVGDGRNAWFQIRWWISRLDVCFSTRHWLEDQKVVKKRKTELGGTLSVASWILFAGLFAALLYQIIWKRTIEIHNVRATNGPDLASFNNDMEFNITTVSSMSCSNLRSPGTLVMGSPGLVDYRVAPLSSFANFSCHNTSEGPTVTLRCSNCELSQDSYYFSWQFVDLPNNPATAVGFRFNLTSKAHGRKKHVSFVSGTLRNGSMVDDRPVTFRGNDTNLLRFNLFPRIYHNLHDLQLIQPLFHEFLPGSVFQDASQLQASLESSNGIINTTLYVNFLSAYIVEIDNQSIMGPVSFLADLGGLYCISIGIFYFFLVQCEFRVKRLRHEDVVLRQIRHRLKAQDRWDKLRKYVMYTWGCKALEENYTNSSTEPHLSNCMMHSVRRSGSFHTSISSRKQPHRKETINLSKKLSLPGKKNAAPEFTQLQEVSTHLAGAGNQDRMSESRCDTPRKHELCSAADKKQQSVELQEKSTSSASVLSLTDDRLIPPLPALELKAGSDMDMTDVQKSIMLLYEYNAMLREKLVATHSLLRDLATEPSSAISRDKR</sequence>
<feature type="transmembrane region" description="Helical" evidence="2">
    <location>
        <begin position="141"/>
        <end position="160"/>
    </location>
</feature>
<feature type="compositionally biased region" description="Basic and acidic residues" evidence="1">
    <location>
        <begin position="532"/>
        <end position="561"/>
    </location>
</feature>
<keyword evidence="2" id="KW-0812">Transmembrane</keyword>
<evidence type="ECO:0000256" key="2">
    <source>
        <dbReference type="SAM" id="Phobius"/>
    </source>
</evidence>
<evidence type="ECO:0000256" key="1">
    <source>
        <dbReference type="SAM" id="MobiDB-lite"/>
    </source>
</evidence>
<proteinExistence type="predicted"/>
<dbReference type="OrthoDB" id="1909934at2759"/>
<reference evidence="4" key="2">
    <citation type="submission" date="2025-08" db="UniProtKB">
        <authorList>
            <consortium name="RefSeq"/>
        </authorList>
    </citation>
    <scope>IDENTIFICATION</scope>
    <source>
        <tissue evidence="4">Leaf</tissue>
    </source>
</reference>
<evidence type="ECO:0000313" key="3">
    <source>
        <dbReference type="Proteomes" id="UP000827889"/>
    </source>
</evidence>
<dbReference type="PANTHER" id="PTHR37254">
    <property type="entry name" value="OS01G0100500 PROTEIN"/>
    <property type="match status" value="1"/>
</dbReference>
<dbReference type="RefSeq" id="XP_030529382.1">
    <property type="nucleotide sequence ID" value="XM_030673522.2"/>
</dbReference>
<organism evidence="3 4">
    <name type="scientific">Rhodamnia argentea</name>
    <dbReference type="NCBI Taxonomy" id="178133"/>
    <lineage>
        <taxon>Eukaryota</taxon>
        <taxon>Viridiplantae</taxon>
        <taxon>Streptophyta</taxon>
        <taxon>Embryophyta</taxon>
        <taxon>Tracheophyta</taxon>
        <taxon>Spermatophyta</taxon>
        <taxon>Magnoliopsida</taxon>
        <taxon>eudicotyledons</taxon>
        <taxon>Gunneridae</taxon>
        <taxon>Pentapetalae</taxon>
        <taxon>rosids</taxon>
        <taxon>malvids</taxon>
        <taxon>Myrtales</taxon>
        <taxon>Myrtaceae</taxon>
        <taxon>Myrtoideae</taxon>
        <taxon>Myrteae</taxon>
        <taxon>Australasian group</taxon>
        <taxon>Rhodamnia</taxon>
    </lineage>
</organism>
<keyword evidence="2" id="KW-0472">Membrane</keyword>
<gene>
    <name evidence="4" type="primary">LOC115740128</name>
</gene>
<dbReference type="AlphaFoldDB" id="A0A8B8P3G2"/>
<keyword evidence="3" id="KW-1185">Reference proteome</keyword>
<dbReference type="Proteomes" id="UP000827889">
    <property type="component" value="Chromosome 1"/>
</dbReference>
<dbReference type="KEGG" id="rarg:115740128"/>
<keyword evidence="2" id="KW-1133">Transmembrane helix</keyword>
<protein>
    <submittedName>
        <fullName evidence="4">Uncharacterized protein LOC115740128 isoform X1</fullName>
    </submittedName>
</protein>
<dbReference type="GeneID" id="115740128"/>
<accession>A0A8B8P3G2</accession>
<evidence type="ECO:0000313" key="4">
    <source>
        <dbReference type="RefSeq" id="XP_030529382.1"/>
    </source>
</evidence>
<name>A0A8B8P3G2_9MYRT</name>